<evidence type="ECO:0000313" key="4">
    <source>
        <dbReference type="EMBL" id="MCY9606112.1"/>
    </source>
</evidence>
<dbReference type="PROSITE" id="PS00166">
    <property type="entry name" value="ENOYL_COA_HYDRATASE"/>
    <property type="match status" value="1"/>
</dbReference>
<accession>A0AAP9E029</accession>
<dbReference type="Proteomes" id="UP001209276">
    <property type="component" value="Unassembled WGS sequence"/>
</dbReference>
<dbReference type="PANTHER" id="PTHR43459:SF1">
    <property type="entry name" value="EG:BACN32G11.4 PROTEIN"/>
    <property type="match status" value="1"/>
</dbReference>
<evidence type="ECO:0000313" key="5">
    <source>
        <dbReference type="EMBL" id="QDM47426.1"/>
    </source>
</evidence>
<dbReference type="EMBL" id="CP041405">
    <property type="protein sequence ID" value="QDM47426.1"/>
    <property type="molecule type" value="Genomic_DNA"/>
</dbReference>
<dbReference type="Proteomes" id="UP000315377">
    <property type="component" value="Chromosome"/>
</dbReference>
<dbReference type="GeneID" id="76998604"/>
<dbReference type="Gene3D" id="3.90.226.10">
    <property type="entry name" value="2-enoyl-CoA Hydratase, Chain A, domain 1"/>
    <property type="match status" value="1"/>
</dbReference>
<dbReference type="FunFam" id="1.10.12.10:FF:000001">
    <property type="entry name" value="Probable enoyl-CoA hydratase, mitochondrial"/>
    <property type="match status" value="1"/>
</dbReference>
<dbReference type="Gene3D" id="1.10.12.10">
    <property type="entry name" value="Lyase 2-enoyl-coa Hydratase, Chain A, domain 2"/>
    <property type="match status" value="1"/>
</dbReference>
<evidence type="ECO:0000313" key="7">
    <source>
        <dbReference type="Proteomes" id="UP001209276"/>
    </source>
</evidence>
<reference evidence="5 6" key="1">
    <citation type="submission" date="2019-07" db="EMBL/GenBank/DDBJ databases">
        <title>Paenibacillus thiaminolyticus NRRL B-4156.</title>
        <authorList>
            <person name="Hehnly C."/>
            <person name="Zhang L."/>
        </authorList>
    </citation>
    <scope>NUCLEOTIDE SEQUENCE [LARGE SCALE GENOMIC DNA]</scope>
    <source>
        <strain evidence="5 6">NRRL B-4156</strain>
    </source>
</reference>
<reference evidence="4 7" key="2">
    <citation type="submission" date="2022-05" db="EMBL/GenBank/DDBJ databases">
        <title>Genome Sequencing of Bee-Associated Microbes.</title>
        <authorList>
            <person name="Dunlap C."/>
        </authorList>
    </citation>
    <scope>NUCLEOTIDE SEQUENCE [LARGE SCALE GENOMIC DNA]</scope>
    <source>
        <strain evidence="4 7">NRRL B-14613</strain>
    </source>
</reference>
<keyword evidence="5" id="KW-0413">Isomerase</keyword>
<keyword evidence="7" id="KW-1185">Reference proteome</keyword>
<dbReference type="InterPro" id="IPR014748">
    <property type="entry name" value="Enoyl-CoA_hydra_C"/>
</dbReference>
<gene>
    <name evidence="5" type="ORF">FLT43_21845</name>
    <name evidence="4" type="ORF">M5W83_02915</name>
</gene>
<evidence type="ECO:0000313" key="6">
    <source>
        <dbReference type="Proteomes" id="UP000315377"/>
    </source>
</evidence>
<evidence type="ECO:0000256" key="3">
    <source>
        <dbReference type="RuleBase" id="RU003707"/>
    </source>
</evidence>
<dbReference type="InterPro" id="IPR029045">
    <property type="entry name" value="ClpP/crotonase-like_dom_sf"/>
</dbReference>
<name>A0AAP9E029_PANTH</name>
<dbReference type="CDD" id="cd06558">
    <property type="entry name" value="crotonase-like"/>
    <property type="match status" value="1"/>
</dbReference>
<evidence type="ECO:0000256" key="2">
    <source>
        <dbReference type="ARBA" id="ARBA00023239"/>
    </source>
</evidence>
<keyword evidence="2" id="KW-0456">Lyase</keyword>
<dbReference type="RefSeq" id="WP_087443243.1">
    <property type="nucleotide sequence ID" value="NZ_CABMNB010000030.1"/>
</dbReference>
<dbReference type="EMBL" id="JAMDMM010000009">
    <property type="protein sequence ID" value="MCY9606112.1"/>
    <property type="molecule type" value="Genomic_DNA"/>
</dbReference>
<protein>
    <submittedName>
        <fullName evidence="5">2-(1,2-epoxy-1,2-dihydrophenyl)acetyl-CoA isomerase</fullName>
    </submittedName>
    <submittedName>
        <fullName evidence="4">Enoyl-CoA hydratase-related protein</fullName>
    </submittedName>
</protein>
<proteinExistence type="inferred from homology"/>
<dbReference type="InterPro" id="IPR018376">
    <property type="entry name" value="Enoyl-CoA_hyd/isom_CS"/>
</dbReference>
<dbReference type="AlphaFoldDB" id="A0AAP9E029"/>
<dbReference type="SUPFAM" id="SSF52096">
    <property type="entry name" value="ClpP/crotonase"/>
    <property type="match status" value="1"/>
</dbReference>
<dbReference type="GO" id="GO:0016836">
    <property type="term" value="F:hydro-lyase activity"/>
    <property type="evidence" value="ECO:0007669"/>
    <property type="project" value="UniProtKB-ARBA"/>
</dbReference>
<dbReference type="PANTHER" id="PTHR43459">
    <property type="entry name" value="ENOYL-COA HYDRATASE"/>
    <property type="match status" value="1"/>
</dbReference>
<organism evidence="5 6">
    <name type="scientific">Paenibacillus thiaminolyticus</name>
    <name type="common">Bacillus thiaminolyticus</name>
    <dbReference type="NCBI Taxonomy" id="49283"/>
    <lineage>
        <taxon>Bacteria</taxon>
        <taxon>Bacillati</taxon>
        <taxon>Bacillota</taxon>
        <taxon>Bacilli</taxon>
        <taxon>Bacillales</taxon>
        <taxon>Paenibacillaceae</taxon>
        <taxon>Paenibacillus</taxon>
    </lineage>
</organism>
<evidence type="ECO:0000256" key="1">
    <source>
        <dbReference type="ARBA" id="ARBA00005254"/>
    </source>
</evidence>
<dbReference type="GO" id="GO:0016853">
    <property type="term" value="F:isomerase activity"/>
    <property type="evidence" value="ECO:0007669"/>
    <property type="project" value="UniProtKB-KW"/>
</dbReference>
<comment type="similarity">
    <text evidence="1 3">Belongs to the enoyl-CoA hydratase/isomerase family.</text>
</comment>
<dbReference type="Pfam" id="PF00378">
    <property type="entry name" value="ECH_1"/>
    <property type="match status" value="1"/>
</dbReference>
<sequence>MYETILYEVSAGVARITMNRPDKYNAFTGRMIAEMIAAFRQAGKDAAVRCIILTGAGKAFNAGQDLGDVPGADGHTADGKAADGQAAAGNHGDMLRSRYNPLITQIRNTELPVIASVNGVAAGAGMSLALACDLRVMSERAYFVSAFVNIGLVPDSGGCYFLPRLVGLAKAMEIATIRDRVTAEEAHRIGLVNRICSAERLDEEADALAARLAQLPTRAVGLMKRTMNRGLEMDLAQTLEQEAYAQEIAGRTEDHREGMQAFLEKRTPVFKGV</sequence>
<dbReference type="InterPro" id="IPR001753">
    <property type="entry name" value="Enoyl-CoA_hydra/iso"/>
</dbReference>